<reference evidence="3 4" key="1">
    <citation type="submission" date="2015-07" db="EMBL/GenBank/DDBJ databases">
        <title>The draft genome sequence of Leadbetterella sp. JN14-9.</title>
        <authorList>
            <person name="Liu Y."/>
            <person name="Du J."/>
            <person name="Shao Z."/>
        </authorList>
    </citation>
    <scope>NUCLEOTIDE SEQUENCE [LARGE SCALE GENOMIC DNA]</scope>
    <source>
        <strain evidence="3 4">JN14-9</strain>
    </source>
</reference>
<dbReference type="Proteomes" id="UP000050454">
    <property type="component" value="Unassembled WGS sequence"/>
</dbReference>
<dbReference type="AlphaFoldDB" id="A0A0N8H9F7"/>
<feature type="transmembrane region" description="Helical" evidence="2">
    <location>
        <begin position="91"/>
        <end position="115"/>
    </location>
</feature>
<evidence type="ECO:0000313" key="3">
    <source>
        <dbReference type="EMBL" id="KPM47244.1"/>
    </source>
</evidence>
<protein>
    <submittedName>
        <fullName evidence="3">Uncharacterized protein</fullName>
    </submittedName>
</protein>
<comment type="caution">
    <text evidence="3">The sequence shown here is derived from an EMBL/GenBank/DDBJ whole genome shotgun (WGS) entry which is preliminary data.</text>
</comment>
<keyword evidence="2" id="KW-0472">Membrane</keyword>
<feature type="region of interest" description="Disordered" evidence="1">
    <location>
        <begin position="204"/>
        <end position="223"/>
    </location>
</feature>
<keyword evidence="2" id="KW-0812">Transmembrane</keyword>
<evidence type="ECO:0000313" key="4">
    <source>
        <dbReference type="Proteomes" id="UP000050454"/>
    </source>
</evidence>
<feature type="transmembrane region" description="Helical" evidence="2">
    <location>
        <begin position="59"/>
        <end position="79"/>
    </location>
</feature>
<keyword evidence="4" id="KW-1185">Reference proteome</keyword>
<dbReference type="RefSeq" id="WP_055150018.1">
    <property type="nucleotide sequence ID" value="NZ_JXSZ01000012.1"/>
</dbReference>
<evidence type="ECO:0000256" key="1">
    <source>
        <dbReference type="SAM" id="MobiDB-lite"/>
    </source>
</evidence>
<feature type="transmembrane region" description="Helical" evidence="2">
    <location>
        <begin position="16"/>
        <end position="39"/>
    </location>
</feature>
<feature type="transmembrane region" description="Helical" evidence="2">
    <location>
        <begin position="131"/>
        <end position="152"/>
    </location>
</feature>
<dbReference type="EMBL" id="LGTQ01000012">
    <property type="protein sequence ID" value="KPM47244.1"/>
    <property type="molecule type" value="Genomic_DNA"/>
</dbReference>
<gene>
    <name evidence="3" type="ORF">AFM12_15715</name>
</gene>
<organism evidence="3 4">
    <name type="scientific">Jiulongibacter sediminis</name>
    <dbReference type="NCBI Taxonomy" id="1605367"/>
    <lineage>
        <taxon>Bacteria</taxon>
        <taxon>Pseudomonadati</taxon>
        <taxon>Bacteroidota</taxon>
        <taxon>Cytophagia</taxon>
        <taxon>Cytophagales</taxon>
        <taxon>Leadbetterellaceae</taxon>
        <taxon>Jiulongibacter</taxon>
    </lineage>
</organism>
<evidence type="ECO:0000256" key="2">
    <source>
        <dbReference type="SAM" id="Phobius"/>
    </source>
</evidence>
<dbReference type="STRING" id="1605367.AFM12_15715"/>
<name>A0A0N8H9F7_9BACT</name>
<proteinExistence type="predicted"/>
<feature type="transmembrane region" description="Helical" evidence="2">
    <location>
        <begin position="164"/>
        <end position="183"/>
    </location>
</feature>
<sequence>MSILNQAKEEFNRSPIATISSGVGVLIAGTSLFIAWFSFHSESSATYPSVNNFISEGGMNVRNLLLIVAYFLAITFLTARIIRFVARKHSLAAFFTSVIAISLTNFSTVLMIYLAPPRAFSQSTFTSAHDLIFYGSGIIVLIFCGKAVLIDLLRNDDKDKEPNIMGGLFMALILLFTWGGFVWSGQTKLTNTLLPEITHPIPINQSSSGKSGSEINKSSSQNE</sequence>
<dbReference type="OrthoDB" id="9992639at2"/>
<keyword evidence="2" id="KW-1133">Transmembrane helix</keyword>
<accession>A0A0N8H9F7</accession>